<evidence type="ECO:0000313" key="2">
    <source>
        <dbReference type="Proteomes" id="UP001529510"/>
    </source>
</evidence>
<accession>A0ABD0S3G4</accession>
<feature type="non-terminal residue" evidence="1">
    <location>
        <position position="1"/>
    </location>
</feature>
<dbReference type="EMBL" id="JAMKFB020000001">
    <property type="protein sequence ID" value="KAL0204543.1"/>
    <property type="molecule type" value="Genomic_DNA"/>
</dbReference>
<comment type="caution">
    <text evidence="1">The sequence shown here is derived from an EMBL/GenBank/DDBJ whole genome shotgun (WGS) entry which is preliminary data.</text>
</comment>
<keyword evidence="2" id="KW-1185">Reference proteome</keyword>
<reference evidence="1 2" key="1">
    <citation type="submission" date="2024-05" db="EMBL/GenBank/DDBJ databases">
        <title>Genome sequencing and assembly of Indian major carp, Cirrhinus mrigala (Hamilton, 1822).</title>
        <authorList>
            <person name="Mohindra V."/>
            <person name="Chowdhury L.M."/>
            <person name="Lal K."/>
            <person name="Jena J.K."/>
        </authorList>
    </citation>
    <scope>NUCLEOTIDE SEQUENCE [LARGE SCALE GENOMIC DNA]</scope>
    <source>
        <strain evidence="1">CM1030</strain>
        <tissue evidence="1">Blood</tissue>
    </source>
</reference>
<dbReference type="AlphaFoldDB" id="A0ABD0S3G4"/>
<gene>
    <name evidence="1" type="ORF">M9458_002561</name>
</gene>
<proteinExistence type="predicted"/>
<organism evidence="1 2">
    <name type="scientific">Cirrhinus mrigala</name>
    <name type="common">Mrigala</name>
    <dbReference type="NCBI Taxonomy" id="683832"/>
    <lineage>
        <taxon>Eukaryota</taxon>
        <taxon>Metazoa</taxon>
        <taxon>Chordata</taxon>
        <taxon>Craniata</taxon>
        <taxon>Vertebrata</taxon>
        <taxon>Euteleostomi</taxon>
        <taxon>Actinopterygii</taxon>
        <taxon>Neopterygii</taxon>
        <taxon>Teleostei</taxon>
        <taxon>Ostariophysi</taxon>
        <taxon>Cypriniformes</taxon>
        <taxon>Cyprinidae</taxon>
        <taxon>Labeoninae</taxon>
        <taxon>Labeonini</taxon>
        <taxon>Cirrhinus</taxon>
    </lineage>
</organism>
<name>A0ABD0S3G4_CIRMR</name>
<protein>
    <submittedName>
        <fullName evidence="1">Uncharacterized protein</fullName>
    </submittedName>
</protein>
<evidence type="ECO:0000313" key="1">
    <source>
        <dbReference type="EMBL" id="KAL0204543.1"/>
    </source>
</evidence>
<feature type="non-terminal residue" evidence="1">
    <location>
        <position position="59"/>
    </location>
</feature>
<sequence>GSRRLNPPCPITVPTWDLSTVLRALKSPHFEPTIGPVAENRSVTGISICKRHGRPAGTF</sequence>
<dbReference type="Proteomes" id="UP001529510">
    <property type="component" value="Unassembled WGS sequence"/>
</dbReference>